<dbReference type="InterPro" id="IPR017853">
    <property type="entry name" value="GH"/>
</dbReference>
<evidence type="ECO:0000259" key="7">
    <source>
        <dbReference type="Pfam" id="PF11721"/>
    </source>
</evidence>
<protein>
    <submittedName>
        <fullName evidence="9">Beta-galactosidase/beta-glucuronidase</fullName>
    </submittedName>
</protein>
<feature type="domain" description="Glycoside hydrolase family 2 catalytic" evidence="5">
    <location>
        <begin position="299"/>
        <end position="591"/>
    </location>
</feature>
<sequence length="879" mass="100748">MKKLFFFLAIVLTHLKIYAQRTEETINDNWSFSISDEQSYSSKDFDDQKWALVNLPHTWNTDAYSKKDYFRGNCWYRKRLMIPERLKTKEIFIRFEAVNSQAELFINGKRKTIHSGGYNAFTIDITNDVDFGKYNTIAVKVNNENKNIPPLSGDFTIFGGIYRDVWLISTEKQHFNLSDYGSDGIYVSTPLVSNELAQLNLKGSVINRDKAAKNETKLLIKIFNPGKKLVYQQEEKLKTPFNTPYQFSKAISITKPELWSPDRPSLYTAEITLTESRTNKVVDQLSIPIGLRWFSVDTKNGFMLNGKSLKLIGVCRHQDQAPLSIALTDEMHRRDIQLIKEMGANFIRISHYPQDKALLEACDRLGLLAWEEIPIVDLISKAPEFEENCKTALIEMIRQHYNHPSVVMWGYMNEALIQLPYRYKKEELPVYYDKTVELAQKLEKLLKQEDPGRLSVMAFHGSQVYNETGLSSIADIAGWNLYQGWYESDITGFERFVDKEHEKYPNRPLFISEFGAGSDRRLQTLSPEVFDFSMQWQQNYLEHYLPEIQKRNFIVGATEWNFIDFNVATRQESMPRVNNKGLAYNNRSLKDVYYYFKAFLRKDEPVLHIAVNDWPVRTVVSDSSTTVHPVKVYSNCASISLTVNDQLIETKEPANYNAIWNVPLKEGRNSIKATSVWNNQTVATESVIVLKVVPGEITEQNSNGLELAINAGSNCYFIDELSNLCWQPDRPYQQGGWGYIGGTVFRKSPGRIGTTAEVTGTHNTPLFQTKRENPDAYRFDLPNGQYEVELSFADLYGNTSKSAYDLAKTQNESAFQGNVFNVLINNELVLEKFNPATDAGNNFALKKKYIIKVTNGALTVNFKSITGNSFINALKIRKI</sequence>
<dbReference type="Pfam" id="PF11721">
    <property type="entry name" value="Malectin"/>
    <property type="match status" value="1"/>
</dbReference>
<evidence type="ECO:0000259" key="4">
    <source>
        <dbReference type="Pfam" id="PF00703"/>
    </source>
</evidence>
<dbReference type="InterPro" id="IPR013783">
    <property type="entry name" value="Ig-like_fold"/>
</dbReference>
<dbReference type="Gene3D" id="3.20.20.80">
    <property type="entry name" value="Glycosidases"/>
    <property type="match status" value="1"/>
</dbReference>
<dbReference type="Pfam" id="PF02836">
    <property type="entry name" value="Glyco_hydro_2_C"/>
    <property type="match status" value="1"/>
</dbReference>
<dbReference type="InterPro" id="IPR036156">
    <property type="entry name" value="Beta-gal/glucu_dom_sf"/>
</dbReference>
<evidence type="ECO:0000259" key="5">
    <source>
        <dbReference type="Pfam" id="PF02836"/>
    </source>
</evidence>
<dbReference type="HOGENOM" id="CLU_006501_5_0_10"/>
<evidence type="ECO:0000256" key="2">
    <source>
        <dbReference type="ARBA" id="ARBA00022801"/>
    </source>
</evidence>
<dbReference type="Gene3D" id="2.60.40.10">
    <property type="entry name" value="Immunoglobulins"/>
    <property type="match status" value="2"/>
</dbReference>
<keyword evidence="2" id="KW-0378">Hydrolase</keyword>
<dbReference type="InterPro" id="IPR006104">
    <property type="entry name" value="Glyco_hydro_2_N"/>
</dbReference>
<evidence type="ECO:0000256" key="3">
    <source>
        <dbReference type="ARBA" id="ARBA00023295"/>
    </source>
</evidence>
<dbReference type="Gene3D" id="2.60.120.260">
    <property type="entry name" value="Galactose-binding domain-like"/>
    <property type="match status" value="1"/>
</dbReference>
<proteinExistence type="inferred from homology"/>
<dbReference type="SUPFAM" id="SSF51445">
    <property type="entry name" value="(Trans)glycosidases"/>
    <property type="match status" value="1"/>
</dbReference>
<dbReference type="KEGG" id="scn:Solca_1762"/>
<feature type="domain" description="Glycoside hydrolase family 2 immunoglobulin-like beta-sandwich" evidence="4">
    <location>
        <begin position="185"/>
        <end position="292"/>
    </location>
</feature>
<evidence type="ECO:0000313" key="10">
    <source>
        <dbReference type="Proteomes" id="UP000007590"/>
    </source>
</evidence>
<comment type="similarity">
    <text evidence="1">Belongs to the glycosyl hydrolase 2 family.</text>
</comment>
<dbReference type="InterPro" id="IPR006101">
    <property type="entry name" value="Glyco_hydro_2"/>
</dbReference>
<dbReference type="OrthoDB" id="9801077at2"/>
<feature type="domain" description="DUF4982" evidence="8">
    <location>
        <begin position="627"/>
        <end position="683"/>
    </location>
</feature>
<name>H8KTX8_SOLCM</name>
<reference evidence="9" key="1">
    <citation type="submission" date="2012-02" db="EMBL/GenBank/DDBJ databases">
        <title>The complete genome of Solitalea canadensis DSM 3403.</title>
        <authorList>
            <consortium name="US DOE Joint Genome Institute (JGI-PGF)"/>
            <person name="Lucas S."/>
            <person name="Copeland A."/>
            <person name="Lapidus A."/>
            <person name="Glavina del Rio T."/>
            <person name="Dalin E."/>
            <person name="Tice H."/>
            <person name="Bruce D."/>
            <person name="Goodwin L."/>
            <person name="Pitluck S."/>
            <person name="Peters L."/>
            <person name="Ovchinnikova G."/>
            <person name="Lu M."/>
            <person name="Kyrpides N."/>
            <person name="Mavromatis K."/>
            <person name="Ivanova N."/>
            <person name="Brettin T."/>
            <person name="Detter J.C."/>
            <person name="Han C."/>
            <person name="Larimer F."/>
            <person name="Land M."/>
            <person name="Hauser L."/>
            <person name="Markowitz V."/>
            <person name="Cheng J.-F."/>
            <person name="Hugenholtz P."/>
            <person name="Woyke T."/>
            <person name="Wu D."/>
            <person name="Spring S."/>
            <person name="Schroeder M."/>
            <person name="Kopitz M."/>
            <person name="Brambilla E."/>
            <person name="Klenk H.-P."/>
            <person name="Eisen J.A."/>
        </authorList>
    </citation>
    <scope>NUCLEOTIDE SEQUENCE</scope>
    <source>
        <strain evidence="9">DSM 3403</strain>
    </source>
</reference>
<keyword evidence="3" id="KW-0326">Glycosidase</keyword>
<dbReference type="GO" id="GO:0004553">
    <property type="term" value="F:hydrolase activity, hydrolyzing O-glycosyl compounds"/>
    <property type="evidence" value="ECO:0007669"/>
    <property type="project" value="InterPro"/>
</dbReference>
<dbReference type="Gene3D" id="2.60.120.430">
    <property type="entry name" value="Galactose-binding lectin"/>
    <property type="match status" value="1"/>
</dbReference>
<dbReference type="InterPro" id="IPR051913">
    <property type="entry name" value="GH2_Domain-Containing"/>
</dbReference>
<evidence type="ECO:0000256" key="1">
    <source>
        <dbReference type="ARBA" id="ARBA00007401"/>
    </source>
</evidence>
<dbReference type="GO" id="GO:0005975">
    <property type="term" value="P:carbohydrate metabolic process"/>
    <property type="evidence" value="ECO:0007669"/>
    <property type="project" value="InterPro"/>
</dbReference>
<dbReference type="PRINTS" id="PR00132">
    <property type="entry name" value="GLHYDRLASE2"/>
</dbReference>
<dbReference type="Pfam" id="PF02837">
    <property type="entry name" value="Glyco_hydro_2_N"/>
    <property type="match status" value="1"/>
</dbReference>
<dbReference type="RefSeq" id="WP_014680055.1">
    <property type="nucleotide sequence ID" value="NC_017770.1"/>
</dbReference>
<evidence type="ECO:0000259" key="6">
    <source>
        <dbReference type="Pfam" id="PF02837"/>
    </source>
</evidence>
<dbReference type="AlphaFoldDB" id="H8KTX8"/>
<evidence type="ECO:0000313" key="9">
    <source>
        <dbReference type="EMBL" id="AFD06828.1"/>
    </source>
</evidence>
<organism evidence="9 10">
    <name type="scientific">Solitalea canadensis (strain ATCC 29591 / DSM 3403 / JCM 21819 / LMG 8368 / NBRC 15130 / NCIMB 12057 / USAM 9D)</name>
    <name type="common">Flexibacter canadensis</name>
    <dbReference type="NCBI Taxonomy" id="929556"/>
    <lineage>
        <taxon>Bacteria</taxon>
        <taxon>Pseudomonadati</taxon>
        <taxon>Bacteroidota</taxon>
        <taxon>Sphingobacteriia</taxon>
        <taxon>Sphingobacteriales</taxon>
        <taxon>Sphingobacteriaceae</taxon>
        <taxon>Solitalea</taxon>
    </lineage>
</organism>
<dbReference type="Pfam" id="PF00703">
    <property type="entry name" value="Glyco_hydro_2"/>
    <property type="match status" value="1"/>
</dbReference>
<dbReference type="SUPFAM" id="SSF49303">
    <property type="entry name" value="beta-Galactosidase/glucuronidase domain"/>
    <property type="match status" value="1"/>
</dbReference>
<dbReference type="InterPro" id="IPR032311">
    <property type="entry name" value="DUF4982"/>
</dbReference>
<dbReference type="PANTHER" id="PTHR42732:SF1">
    <property type="entry name" value="BETA-MANNOSIDASE"/>
    <property type="match status" value="1"/>
</dbReference>
<dbReference type="Pfam" id="PF16355">
    <property type="entry name" value="DUF4982"/>
    <property type="match status" value="1"/>
</dbReference>
<dbReference type="InterPro" id="IPR006102">
    <property type="entry name" value="Ig-like_GH2"/>
</dbReference>
<dbReference type="InterPro" id="IPR006103">
    <property type="entry name" value="Glyco_hydro_2_cat"/>
</dbReference>
<dbReference type="STRING" id="929556.Solca_1762"/>
<dbReference type="eggNOG" id="COG3250">
    <property type="taxonomic scope" value="Bacteria"/>
</dbReference>
<dbReference type="PANTHER" id="PTHR42732">
    <property type="entry name" value="BETA-GALACTOSIDASE"/>
    <property type="match status" value="1"/>
</dbReference>
<keyword evidence="10" id="KW-1185">Reference proteome</keyword>
<dbReference type="InterPro" id="IPR021720">
    <property type="entry name" value="Malectin_dom"/>
</dbReference>
<evidence type="ECO:0000259" key="8">
    <source>
        <dbReference type="Pfam" id="PF16355"/>
    </source>
</evidence>
<dbReference type="InterPro" id="IPR008979">
    <property type="entry name" value="Galactose-bd-like_sf"/>
</dbReference>
<dbReference type="EMBL" id="CP003349">
    <property type="protein sequence ID" value="AFD06828.1"/>
    <property type="molecule type" value="Genomic_DNA"/>
</dbReference>
<feature type="domain" description="Glycosyl hydrolases family 2 sugar binding" evidence="6">
    <location>
        <begin position="27"/>
        <end position="169"/>
    </location>
</feature>
<accession>H8KTX8</accession>
<dbReference type="SUPFAM" id="SSF49785">
    <property type="entry name" value="Galactose-binding domain-like"/>
    <property type="match status" value="2"/>
</dbReference>
<gene>
    <name evidence="9" type="ordered locus">Solca_1762</name>
</gene>
<dbReference type="Proteomes" id="UP000007590">
    <property type="component" value="Chromosome"/>
</dbReference>
<feature type="domain" description="Malectin" evidence="7">
    <location>
        <begin position="707"/>
        <end position="868"/>
    </location>
</feature>